<keyword evidence="1" id="KW-1133">Transmembrane helix</keyword>
<proteinExistence type="predicted"/>
<dbReference type="InterPro" id="IPR012373">
    <property type="entry name" value="Ferrdict_sens_TM"/>
</dbReference>
<dbReference type="InterPro" id="IPR032508">
    <property type="entry name" value="FecR_C"/>
</dbReference>
<keyword evidence="5" id="KW-1185">Reference proteome</keyword>
<protein>
    <submittedName>
        <fullName evidence="4">FecR family protein</fullName>
    </submittedName>
</protein>
<keyword evidence="1" id="KW-0472">Membrane</keyword>
<dbReference type="Pfam" id="PF04773">
    <property type="entry name" value="FecR"/>
    <property type="match status" value="1"/>
</dbReference>
<evidence type="ECO:0000259" key="3">
    <source>
        <dbReference type="Pfam" id="PF16344"/>
    </source>
</evidence>
<feature type="transmembrane region" description="Helical" evidence="1">
    <location>
        <begin position="94"/>
        <end position="113"/>
    </location>
</feature>
<keyword evidence="1" id="KW-0812">Transmembrane</keyword>
<dbReference type="Gene3D" id="2.60.120.1440">
    <property type="match status" value="1"/>
</dbReference>
<dbReference type="PANTHER" id="PTHR30273">
    <property type="entry name" value="PERIPLASMIC SIGNAL SENSOR AND SIGMA FACTOR ACTIVATOR FECR-RELATED"/>
    <property type="match status" value="1"/>
</dbReference>
<dbReference type="RefSeq" id="WP_079687961.1">
    <property type="nucleotide sequence ID" value="NZ_FUZU01000002.1"/>
</dbReference>
<dbReference type="PIRSF" id="PIRSF018266">
    <property type="entry name" value="FecR"/>
    <property type="match status" value="1"/>
</dbReference>
<dbReference type="PANTHER" id="PTHR30273:SF2">
    <property type="entry name" value="PROTEIN FECR"/>
    <property type="match status" value="1"/>
</dbReference>
<feature type="domain" description="FecR protein" evidence="2">
    <location>
        <begin position="135"/>
        <end position="218"/>
    </location>
</feature>
<dbReference type="Pfam" id="PF16344">
    <property type="entry name" value="FecR_C"/>
    <property type="match status" value="1"/>
</dbReference>
<organism evidence="4 5">
    <name type="scientific">Ohtaekwangia koreensis</name>
    <dbReference type="NCBI Taxonomy" id="688867"/>
    <lineage>
        <taxon>Bacteria</taxon>
        <taxon>Pseudomonadati</taxon>
        <taxon>Bacteroidota</taxon>
        <taxon>Cytophagia</taxon>
        <taxon>Cytophagales</taxon>
        <taxon>Fulvivirgaceae</taxon>
        <taxon>Ohtaekwangia</taxon>
    </lineage>
</organism>
<evidence type="ECO:0000313" key="5">
    <source>
        <dbReference type="Proteomes" id="UP000190961"/>
    </source>
</evidence>
<feature type="domain" description="Protein FecR C-terminal" evidence="3">
    <location>
        <begin position="261"/>
        <end position="326"/>
    </location>
</feature>
<evidence type="ECO:0000259" key="2">
    <source>
        <dbReference type="Pfam" id="PF04773"/>
    </source>
</evidence>
<dbReference type="Gene3D" id="3.55.50.30">
    <property type="match status" value="1"/>
</dbReference>
<dbReference type="Proteomes" id="UP000190961">
    <property type="component" value="Unassembled WGS sequence"/>
</dbReference>
<name>A0A1T5LL93_9BACT</name>
<dbReference type="AlphaFoldDB" id="A0A1T5LL93"/>
<reference evidence="4 5" key="1">
    <citation type="submission" date="2017-02" db="EMBL/GenBank/DDBJ databases">
        <authorList>
            <person name="Peterson S.W."/>
        </authorList>
    </citation>
    <scope>NUCLEOTIDE SEQUENCE [LARGE SCALE GENOMIC DNA]</scope>
    <source>
        <strain evidence="4 5">DSM 25262</strain>
    </source>
</reference>
<dbReference type="OrthoDB" id="1452822at2"/>
<dbReference type="STRING" id="688867.SAMN05660236_3442"/>
<evidence type="ECO:0000313" key="4">
    <source>
        <dbReference type="EMBL" id="SKC76716.1"/>
    </source>
</evidence>
<dbReference type="GO" id="GO:0016989">
    <property type="term" value="F:sigma factor antagonist activity"/>
    <property type="evidence" value="ECO:0007669"/>
    <property type="project" value="TreeGrafter"/>
</dbReference>
<sequence length="335" mass="37872">MQHTDNDIDELIGKYLAGEATPEESAYIENWQSQNDTNRKYVDQFRTIFVKASAVKEWQEFDTDAAWGKLRSKLHSPKGREVSMPPTQQPQRFLYLKIAASILIVCSISFFIYRGMNAPIKSIEVVAEKQTIGDTLPDGSGVFLNKKTKLTYSYNKKKKSHIVKLKGEAYFNINHQDDKKFLVDAEGVFIRDIGTSFNVTAYPESNTVEVLVEEGEVQFFTEDNAGIHLKAGGKGVYDKKNKTFSIEQPESNVLSYKTKFFSFSNADLISVVEALNHVYDTKIVIGKNLQNCHLTVSFNDEDIHEIAQVIAETLNLKVRETSTEIILEGEGCENQ</sequence>
<dbReference type="InterPro" id="IPR006860">
    <property type="entry name" value="FecR"/>
</dbReference>
<gene>
    <name evidence="4" type="ORF">SAMN05660236_3442</name>
</gene>
<evidence type="ECO:0000256" key="1">
    <source>
        <dbReference type="SAM" id="Phobius"/>
    </source>
</evidence>
<accession>A0A1T5LL93</accession>
<dbReference type="EMBL" id="FUZU01000002">
    <property type="protein sequence ID" value="SKC76716.1"/>
    <property type="molecule type" value="Genomic_DNA"/>
</dbReference>